<organism evidence="1 2">
    <name type="scientific">Patella caerulea</name>
    <name type="common">Rayed Mediterranean limpet</name>
    <dbReference type="NCBI Taxonomy" id="87958"/>
    <lineage>
        <taxon>Eukaryota</taxon>
        <taxon>Metazoa</taxon>
        <taxon>Spiralia</taxon>
        <taxon>Lophotrochozoa</taxon>
        <taxon>Mollusca</taxon>
        <taxon>Gastropoda</taxon>
        <taxon>Patellogastropoda</taxon>
        <taxon>Patelloidea</taxon>
        <taxon>Patellidae</taxon>
        <taxon>Patella</taxon>
    </lineage>
</organism>
<protein>
    <submittedName>
        <fullName evidence="1">Uncharacterized protein</fullName>
    </submittedName>
</protein>
<comment type="caution">
    <text evidence="1">The sequence shown here is derived from an EMBL/GenBank/DDBJ whole genome shotgun (WGS) entry which is preliminary data.</text>
</comment>
<name>A0AAN8JM83_PATCE</name>
<dbReference type="EMBL" id="JAZGQO010000009">
    <property type="protein sequence ID" value="KAK6178608.1"/>
    <property type="molecule type" value="Genomic_DNA"/>
</dbReference>
<sequence length="91" mass="10204">MSTKINPPCLKSKEYELYKQELLAWKEVTELAKSKQGVAIALTLPEDDSIRQKVFDQIPLTELKIGCQATKHTPTAAKSSGQSTRVVAYFY</sequence>
<gene>
    <name evidence="1" type="ORF">SNE40_013359</name>
</gene>
<proteinExistence type="predicted"/>
<keyword evidence="2" id="KW-1185">Reference proteome</keyword>
<dbReference type="Proteomes" id="UP001347796">
    <property type="component" value="Unassembled WGS sequence"/>
</dbReference>
<evidence type="ECO:0000313" key="1">
    <source>
        <dbReference type="EMBL" id="KAK6178608.1"/>
    </source>
</evidence>
<dbReference type="AlphaFoldDB" id="A0AAN8JM83"/>
<evidence type="ECO:0000313" key="2">
    <source>
        <dbReference type="Proteomes" id="UP001347796"/>
    </source>
</evidence>
<accession>A0AAN8JM83</accession>
<reference evidence="1 2" key="1">
    <citation type="submission" date="2024-01" db="EMBL/GenBank/DDBJ databases">
        <title>The genome of the rayed Mediterranean limpet Patella caerulea (Linnaeus, 1758).</title>
        <authorList>
            <person name="Anh-Thu Weber A."/>
            <person name="Halstead-Nussloch G."/>
        </authorList>
    </citation>
    <scope>NUCLEOTIDE SEQUENCE [LARGE SCALE GENOMIC DNA]</scope>
    <source>
        <strain evidence="1">AATW-2023a</strain>
        <tissue evidence="1">Whole specimen</tissue>
    </source>
</reference>